<comment type="similarity">
    <text evidence="1 6">Belongs to the adenylate kinase family.</text>
</comment>
<evidence type="ECO:0000256" key="5">
    <source>
        <dbReference type="ARBA" id="ARBA00022777"/>
    </source>
</evidence>
<dbReference type="PRINTS" id="PR00094">
    <property type="entry name" value="ADENYLTKNASE"/>
</dbReference>
<protein>
    <recommendedName>
        <fullName evidence="2">adenylate kinase</fullName>
        <ecNumber evidence="2">2.7.4.3</ecNumber>
    </recommendedName>
</protein>
<dbReference type="PROSITE" id="PS00113">
    <property type="entry name" value="ADENYLATE_KINASE"/>
    <property type="match status" value="1"/>
</dbReference>
<dbReference type="AlphaFoldDB" id="A0A3M7KWU3"/>
<evidence type="ECO:0000256" key="1">
    <source>
        <dbReference type="ARBA" id="ARBA00007220"/>
    </source>
</evidence>
<comment type="caution">
    <text evidence="8">The sequence shown here is derived from an EMBL/GenBank/DDBJ whole genome shotgun (WGS) entry which is preliminary data.</text>
</comment>
<dbReference type="GO" id="GO:0005524">
    <property type="term" value="F:ATP binding"/>
    <property type="evidence" value="ECO:0007669"/>
    <property type="project" value="InterPro"/>
</dbReference>
<dbReference type="PANTHER" id="PTHR23359">
    <property type="entry name" value="NUCLEOTIDE KINASE"/>
    <property type="match status" value="1"/>
</dbReference>
<dbReference type="Pfam" id="PF00406">
    <property type="entry name" value="ADK"/>
    <property type="match status" value="1"/>
</dbReference>
<feature type="transmembrane region" description="Helical" evidence="7">
    <location>
        <begin position="371"/>
        <end position="394"/>
    </location>
</feature>
<evidence type="ECO:0000313" key="8">
    <source>
        <dbReference type="EMBL" id="RMZ54334.1"/>
    </source>
</evidence>
<evidence type="ECO:0000256" key="2">
    <source>
        <dbReference type="ARBA" id="ARBA00012955"/>
    </source>
</evidence>
<keyword evidence="7" id="KW-0472">Membrane</keyword>
<dbReference type="HAMAP" id="MF_00235">
    <property type="entry name" value="Adenylate_kinase_Adk"/>
    <property type="match status" value="1"/>
</dbReference>
<dbReference type="Proteomes" id="UP000279271">
    <property type="component" value="Unassembled WGS sequence"/>
</dbReference>
<sequence length="439" mass="46979">KTSTSYFQKLSMAATMTDSQVPAAAAAAGKSLATKKIVFVLGGPGSGKGTQSGKLVKEFGAVHLSAGDLLRAHMKSGTPDGQMVADMIANGRIVPSHVTVTLLKDAMEASDKSLFLIDGFPRNEENRAAFEKQVMMERLLGRQEGRTDDNIETIHKRFKVFTEQSLPVVEHYEALSKVARIDAHRDPEEVYREMNRDLLAWLCTAFLAVGYLHLCRLIGSRGGLPRYLTRKIIHIGTGPIFMLCWPMYSESHWSSVLCSSVPALATLQFLAVGSGWISDPKLVATSSVWCTDPNVPNPVQRTGLRQELLTGPVLYGLAHVAAAALGWRRSPTAVVALCALCGGDGAAELGGHWLPRVALPWNRQKTLGGSISAAGGAFLLSSAMLSFFGGLGFLYRPSPKLLLGAALAAAGVESLPLGAWDNAALPLAIWVYGVAAGWQ</sequence>
<dbReference type="EC" id="2.7.4.3" evidence="2"/>
<dbReference type="InterPro" id="IPR027417">
    <property type="entry name" value="P-loop_NTPase"/>
</dbReference>
<evidence type="ECO:0000256" key="6">
    <source>
        <dbReference type="RuleBase" id="RU003330"/>
    </source>
</evidence>
<dbReference type="InterPro" id="IPR033690">
    <property type="entry name" value="Adenylat_kinase_CS"/>
</dbReference>
<feature type="transmembrane region" description="Helical" evidence="7">
    <location>
        <begin position="401"/>
        <end position="420"/>
    </location>
</feature>
<keyword evidence="4" id="KW-0547">Nucleotide-binding</keyword>
<dbReference type="Gene3D" id="3.40.50.300">
    <property type="entry name" value="P-loop containing nucleotide triphosphate hydrolases"/>
    <property type="match status" value="1"/>
</dbReference>
<name>A0A3M7KWU3_AUXPR</name>
<organism evidence="8 9">
    <name type="scientific">Auxenochlorella protothecoides</name>
    <name type="common">Green microalga</name>
    <name type="synonym">Chlorella protothecoides</name>
    <dbReference type="NCBI Taxonomy" id="3075"/>
    <lineage>
        <taxon>Eukaryota</taxon>
        <taxon>Viridiplantae</taxon>
        <taxon>Chlorophyta</taxon>
        <taxon>core chlorophytes</taxon>
        <taxon>Trebouxiophyceae</taxon>
        <taxon>Chlorellales</taxon>
        <taxon>Chlorellaceae</taxon>
        <taxon>Auxenochlorella</taxon>
    </lineage>
</organism>
<keyword evidence="7" id="KW-1133">Transmembrane helix</keyword>
<dbReference type="CDD" id="cd01428">
    <property type="entry name" value="ADK"/>
    <property type="match status" value="1"/>
</dbReference>
<evidence type="ECO:0000256" key="7">
    <source>
        <dbReference type="SAM" id="Phobius"/>
    </source>
</evidence>
<dbReference type="EMBL" id="QOKY01000180">
    <property type="protein sequence ID" value="RMZ54334.1"/>
    <property type="molecule type" value="Genomic_DNA"/>
</dbReference>
<keyword evidence="7" id="KW-0812">Transmembrane</keyword>
<accession>A0A3M7KWU3</accession>
<proteinExistence type="inferred from homology"/>
<evidence type="ECO:0000313" key="9">
    <source>
        <dbReference type="Proteomes" id="UP000279271"/>
    </source>
</evidence>
<feature type="non-terminal residue" evidence="8">
    <location>
        <position position="1"/>
    </location>
</feature>
<evidence type="ECO:0000256" key="4">
    <source>
        <dbReference type="ARBA" id="ARBA00022741"/>
    </source>
</evidence>
<feature type="transmembrane region" description="Helical" evidence="7">
    <location>
        <begin position="198"/>
        <end position="219"/>
    </location>
</feature>
<keyword evidence="5 6" id="KW-0418">Kinase</keyword>
<dbReference type="SUPFAM" id="SSF52540">
    <property type="entry name" value="P-loop containing nucleoside triphosphate hydrolases"/>
    <property type="match status" value="1"/>
</dbReference>
<gene>
    <name evidence="8" type="ORF">APUTEX25_001492</name>
</gene>
<evidence type="ECO:0000256" key="3">
    <source>
        <dbReference type="ARBA" id="ARBA00022679"/>
    </source>
</evidence>
<keyword evidence="3 6" id="KW-0808">Transferase</keyword>
<dbReference type="GO" id="GO:0004017">
    <property type="term" value="F:AMP kinase activity"/>
    <property type="evidence" value="ECO:0007669"/>
    <property type="project" value="UniProtKB-EC"/>
</dbReference>
<dbReference type="InterPro" id="IPR000850">
    <property type="entry name" value="Adenylat/UMP-CMP_kin"/>
</dbReference>
<reference evidence="9" key="1">
    <citation type="journal article" date="2018" name="Algal Res.">
        <title>Characterization of plant carbon substrate utilization by Auxenochlorella protothecoides.</title>
        <authorList>
            <person name="Vogler B.W."/>
            <person name="Starkenburg S.R."/>
            <person name="Sudasinghe N."/>
            <person name="Schambach J.Y."/>
            <person name="Rollin J.A."/>
            <person name="Pattathil S."/>
            <person name="Barry A.N."/>
        </authorList>
    </citation>
    <scope>NUCLEOTIDE SEQUENCE [LARGE SCALE GENOMIC DNA]</scope>
    <source>
        <strain evidence="9">UTEX 25</strain>
    </source>
</reference>